<dbReference type="EMBL" id="JAAFOW010000182">
    <property type="protein sequence ID" value="KAF5267934.1"/>
    <property type="molecule type" value="Genomic_DNA"/>
</dbReference>
<organism evidence="1 2">
    <name type="scientific">Fusarium oxysporum</name>
    <name type="common">Fusarium vascular wilt</name>
    <dbReference type="NCBI Taxonomy" id="5507"/>
    <lineage>
        <taxon>Eukaryota</taxon>
        <taxon>Fungi</taxon>
        <taxon>Dikarya</taxon>
        <taxon>Ascomycota</taxon>
        <taxon>Pezizomycotina</taxon>
        <taxon>Sordariomycetes</taxon>
        <taxon>Hypocreomycetidae</taxon>
        <taxon>Hypocreales</taxon>
        <taxon>Nectriaceae</taxon>
        <taxon>Fusarium</taxon>
        <taxon>Fusarium oxysporum species complex</taxon>
    </lineage>
</organism>
<evidence type="ECO:0000313" key="2">
    <source>
        <dbReference type="Proteomes" id="UP000558688"/>
    </source>
</evidence>
<evidence type="ECO:0008006" key="3">
    <source>
        <dbReference type="Google" id="ProtNLM"/>
    </source>
</evidence>
<gene>
    <name evidence="1" type="ORF">FOXYS1_1182</name>
</gene>
<name>A0A8H5EPQ1_FUSOX</name>
<feature type="non-terminal residue" evidence="1">
    <location>
        <position position="33"/>
    </location>
</feature>
<accession>A0A8H5EPQ1</accession>
<dbReference type="InterPro" id="IPR029039">
    <property type="entry name" value="Flavoprotein-like_sf"/>
</dbReference>
<proteinExistence type="predicted"/>
<dbReference type="Gene3D" id="3.40.50.360">
    <property type="match status" value="1"/>
</dbReference>
<comment type="caution">
    <text evidence="1">The sequence shown here is derived from an EMBL/GenBank/DDBJ whole genome shotgun (WGS) entry which is preliminary data.</text>
</comment>
<dbReference type="SUPFAM" id="SSF52218">
    <property type="entry name" value="Flavoproteins"/>
    <property type="match status" value="1"/>
</dbReference>
<evidence type="ECO:0000313" key="1">
    <source>
        <dbReference type="EMBL" id="KAF5267934.1"/>
    </source>
</evidence>
<protein>
    <recommendedName>
        <fullName evidence="3">Flavodoxin-like fold domain-containing protein</fullName>
    </recommendedName>
</protein>
<sequence length="33" mass="3666">MKVLVVLAHPEPQSFNGSLFQMSVNELEAQGHQ</sequence>
<dbReference type="AlphaFoldDB" id="A0A8H5EPQ1"/>
<dbReference type="Proteomes" id="UP000558688">
    <property type="component" value="Unassembled WGS sequence"/>
</dbReference>
<reference evidence="1" key="1">
    <citation type="submission" date="2020-02" db="EMBL/GenBank/DDBJ databases">
        <title>Identification and distribution of gene clusters putatively required for synthesis of sphingolipid metabolism inhibitors in phylogenetically diverse species of the filamentous fungus Fusarium.</title>
        <authorList>
            <person name="Kim H.-S."/>
            <person name="Busman M."/>
            <person name="Brown D.W."/>
            <person name="Divon H."/>
            <person name="Uhlig S."/>
            <person name="Proctor R.H."/>
        </authorList>
    </citation>
    <scope>NUCLEOTIDE SEQUENCE [LARGE SCALE GENOMIC DNA]</scope>
    <source>
        <strain evidence="1">NRRL 39464</strain>
    </source>
</reference>